<comment type="caution">
    <text evidence="1">The sequence shown here is derived from an EMBL/GenBank/DDBJ whole genome shotgun (WGS) entry which is preliminary data.</text>
</comment>
<reference evidence="1" key="1">
    <citation type="submission" date="2022-11" db="EMBL/GenBank/DDBJ databases">
        <authorList>
            <person name="Petersen C."/>
        </authorList>
    </citation>
    <scope>NUCLEOTIDE SEQUENCE</scope>
    <source>
        <strain evidence="1">IBT 30069</strain>
    </source>
</reference>
<sequence length="127" mass="14156">MDLGQKLYLEPFNEHEAILQHPQTNTLATRQSCPHDCHSLADDALLEFAWPFQGTSSFATSPFDYFNTVHGDSSANKLSSLEPSNHFNIFQPAQSTSSFFRSEGFDNVVYQGSEMDLSPAGPQHDTK</sequence>
<organism evidence="1 2">
    <name type="scientific">Penicillium angulare</name>
    <dbReference type="NCBI Taxonomy" id="116970"/>
    <lineage>
        <taxon>Eukaryota</taxon>
        <taxon>Fungi</taxon>
        <taxon>Dikarya</taxon>
        <taxon>Ascomycota</taxon>
        <taxon>Pezizomycotina</taxon>
        <taxon>Eurotiomycetes</taxon>
        <taxon>Eurotiomycetidae</taxon>
        <taxon>Eurotiales</taxon>
        <taxon>Aspergillaceae</taxon>
        <taxon>Penicillium</taxon>
    </lineage>
</organism>
<dbReference type="EMBL" id="JAPQKH010000006">
    <property type="protein sequence ID" value="KAJ5092779.1"/>
    <property type="molecule type" value="Genomic_DNA"/>
</dbReference>
<protein>
    <submittedName>
        <fullName evidence="1">Uncharacterized protein</fullName>
    </submittedName>
</protein>
<name>A0A9W9F3D2_9EURO</name>
<evidence type="ECO:0000313" key="1">
    <source>
        <dbReference type="EMBL" id="KAJ5092779.1"/>
    </source>
</evidence>
<accession>A0A9W9F3D2</accession>
<dbReference type="Proteomes" id="UP001149165">
    <property type="component" value="Unassembled WGS sequence"/>
</dbReference>
<gene>
    <name evidence="1" type="ORF">N7456_008640</name>
</gene>
<proteinExistence type="predicted"/>
<dbReference type="AlphaFoldDB" id="A0A9W9F3D2"/>
<keyword evidence="2" id="KW-1185">Reference proteome</keyword>
<reference evidence="1" key="2">
    <citation type="journal article" date="2023" name="IMA Fungus">
        <title>Comparative genomic study of the Penicillium genus elucidates a diverse pangenome and 15 lateral gene transfer events.</title>
        <authorList>
            <person name="Petersen C."/>
            <person name="Sorensen T."/>
            <person name="Nielsen M.R."/>
            <person name="Sondergaard T.E."/>
            <person name="Sorensen J.L."/>
            <person name="Fitzpatrick D.A."/>
            <person name="Frisvad J.C."/>
            <person name="Nielsen K.L."/>
        </authorList>
    </citation>
    <scope>NUCLEOTIDE SEQUENCE</scope>
    <source>
        <strain evidence="1">IBT 30069</strain>
    </source>
</reference>
<evidence type="ECO:0000313" key="2">
    <source>
        <dbReference type="Proteomes" id="UP001149165"/>
    </source>
</evidence>